<comment type="caution">
    <text evidence="6">Lacks conserved residue(s) required for the propagation of feature annotation.</text>
</comment>
<name>A0A2T0U3H8_9SPHI</name>
<sequence length="293" mass="32496">MKIAIYGREFSAATLPYVQQIFDELNKQGAELLVYEKFSHFISDKVSALQMRGTFSRYGEIKGAVDVMLSLGGDGTMLDTVTLIRDSNIPVIGINLGRLGFLASISKDDISTAIQSLVSGDYTIDSRDLLKVETDTPVFGDENFALNDLTIHRRDNSAMMIIHAYLNGEFLNSYWADGLIVATPTGSTAYSLSCGGPIVFPKSGNFVVTPISPHNLNVRPVVISDSYTLTFELEGRSSKYLLSCDSRTEVIDCSMRFSVSKADFQINLVRLKNESYLSTLRNKMLWGIDTRNY</sequence>
<dbReference type="PANTHER" id="PTHR20275:SF6">
    <property type="entry name" value="NAD KINASE 2, CHLOROPLASTIC"/>
    <property type="match status" value="1"/>
</dbReference>
<comment type="function">
    <text evidence="6">Involved in the regulation of the intracellular balance of NAD and NADP, and is a key enzyme in the biosynthesis of NADP. Catalyzes specifically the phosphorylation on 2'-hydroxyl of the adenosine moiety of NAD to yield NADP.</text>
</comment>
<dbReference type="AlphaFoldDB" id="A0A2T0U3H8"/>
<dbReference type="Gene3D" id="2.60.200.30">
    <property type="entry name" value="Probable inorganic polyphosphate/atp-NAD kinase, domain 2"/>
    <property type="match status" value="1"/>
</dbReference>
<feature type="binding site" evidence="6">
    <location>
        <begin position="74"/>
        <end position="75"/>
    </location>
    <ligand>
        <name>NAD(+)</name>
        <dbReference type="ChEBI" id="CHEBI:57540"/>
    </ligand>
</feature>
<organism evidence="7 8">
    <name type="scientific">Arcticibacter pallidicorallinus</name>
    <dbReference type="NCBI Taxonomy" id="1259464"/>
    <lineage>
        <taxon>Bacteria</taxon>
        <taxon>Pseudomonadati</taxon>
        <taxon>Bacteroidota</taxon>
        <taxon>Sphingobacteriia</taxon>
        <taxon>Sphingobacteriales</taxon>
        <taxon>Sphingobacteriaceae</taxon>
        <taxon>Arcticibacter</taxon>
    </lineage>
</organism>
<evidence type="ECO:0000256" key="1">
    <source>
        <dbReference type="ARBA" id="ARBA00022679"/>
    </source>
</evidence>
<protein>
    <recommendedName>
        <fullName evidence="6">NAD kinase</fullName>
        <ecNumber evidence="6">2.7.1.23</ecNumber>
    </recommendedName>
    <alternativeName>
        <fullName evidence="6">ATP-dependent NAD kinase</fullName>
    </alternativeName>
</protein>
<comment type="subcellular location">
    <subcellularLocation>
        <location evidence="6">Cytoplasm</location>
    </subcellularLocation>
</comment>
<dbReference type="RefSeq" id="WP_106293608.1">
    <property type="nucleotide sequence ID" value="NZ_PVTH01000006.1"/>
</dbReference>
<keyword evidence="4 6" id="KW-0520">NAD</keyword>
<dbReference type="Gene3D" id="3.40.50.10330">
    <property type="entry name" value="Probable inorganic polyphosphate/atp-NAD kinase, domain 1"/>
    <property type="match status" value="1"/>
</dbReference>
<gene>
    <name evidence="6" type="primary">nadK</name>
    <name evidence="7" type="ORF">B0I27_106225</name>
</gene>
<evidence type="ECO:0000256" key="5">
    <source>
        <dbReference type="ARBA" id="ARBA00047925"/>
    </source>
</evidence>
<evidence type="ECO:0000313" key="8">
    <source>
        <dbReference type="Proteomes" id="UP000238034"/>
    </source>
</evidence>
<evidence type="ECO:0000256" key="2">
    <source>
        <dbReference type="ARBA" id="ARBA00022777"/>
    </source>
</evidence>
<dbReference type="PANTHER" id="PTHR20275">
    <property type="entry name" value="NAD KINASE"/>
    <property type="match status" value="1"/>
</dbReference>
<evidence type="ECO:0000256" key="4">
    <source>
        <dbReference type="ARBA" id="ARBA00023027"/>
    </source>
</evidence>
<comment type="catalytic activity">
    <reaction evidence="5 6">
        <text>NAD(+) + ATP = ADP + NADP(+) + H(+)</text>
        <dbReference type="Rhea" id="RHEA:18629"/>
        <dbReference type="ChEBI" id="CHEBI:15378"/>
        <dbReference type="ChEBI" id="CHEBI:30616"/>
        <dbReference type="ChEBI" id="CHEBI:57540"/>
        <dbReference type="ChEBI" id="CHEBI:58349"/>
        <dbReference type="ChEBI" id="CHEBI:456216"/>
        <dbReference type="EC" id="2.7.1.23"/>
    </reaction>
</comment>
<dbReference type="Proteomes" id="UP000238034">
    <property type="component" value="Unassembled WGS sequence"/>
</dbReference>
<evidence type="ECO:0000313" key="7">
    <source>
        <dbReference type="EMBL" id="PRY52464.1"/>
    </source>
</evidence>
<feature type="binding site" evidence="6">
    <location>
        <begin position="188"/>
        <end position="193"/>
    </location>
    <ligand>
        <name>NAD(+)</name>
        <dbReference type="ChEBI" id="CHEBI:57540"/>
    </ligand>
</feature>
<dbReference type="HAMAP" id="MF_00361">
    <property type="entry name" value="NAD_kinase"/>
    <property type="match status" value="1"/>
</dbReference>
<dbReference type="GO" id="GO:0005524">
    <property type="term" value="F:ATP binding"/>
    <property type="evidence" value="ECO:0007669"/>
    <property type="project" value="UniProtKB-KW"/>
</dbReference>
<keyword evidence="6" id="KW-0963">Cytoplasm</keyword>
<keyword evidence="2 6" id="KW-0418">Kinase</keyword>
<dbReference type="InterPro" id="IPR017438">
    <property type="entry name" value="ATP-NAD_kinase_N"/>
</dbReference>
<dbReference type="GO" id="GO:0019674">
    <property type="term" value="P:NAD+ metabolic process"/>
    <property type="evidence" value="ECO:0007669"/>
    <property type="project" value="InterPro"/>
</dbReference>
<dbReference type="NCBIfam" id="NF002521">
    <property type="entry name" value="PRK01911.1"/>
    <property type="match status" value="1"/>
</dbReference>
<dbReference type="InterPro" id="IPR017437">
    <property type="entry name" value="ATP-NAD_kinase_PpnK-typ_C"/>
</dbReference>
<evidence type="ECO:0000256" key="3">
    <source>
        <dbReference type="ARBA" id="ARBA00022857"/>
    </source>
</evidence>
<accession>A0A2T0U3H8</accession>
<dbReference type="EC" id="2.7.1.23" evidence="6"/>
<dbReference type="InterPro" id="IPR016064">
    <property type="entry name" value="NAD/diacylglycerol_kinase_sf"/>
</dbReference>
<evidence type="ECO:0000256" key="6">
    <source>
        <dbReference type="HAMAP-Rule" id="MF_00361"/>
    </source>
</evidence>
<reference evidence="7 8" key="1">
    <citation type="submission" date="2018-03" db="EMBL/GenBank/DDBJ databases">
        <title>Genomic Encyclopedia of Type Strains, Phase III (KMG-III): the genomes of soil and plant-associated and newly described type strains.</title>
        <authorList>
            <person name="Whitman W."/>
        </authorList>
    </citation>
    <scope>NUCLEOTIDE SEQUENCE [LARGE SCALE GENOMIC DNA]</scope>
    <source>
        <strain evidence="7 8">CGMCC 1.9313</strain>
    </source>
</reference>
<feature type="binding site" evidence="6">
    <location>
        <begin position="147"/>
        <end position="148"/>
    </location>
    <ligand>
        <name>NAD(+)</name>
        <dbReference type="ChEBI" id="CHEBI:57540"/>
    </ligand>
</feature>
<keyword evidence="6" id="KW-0067">ATP-binding</keyword>
<comment type="cofactor">
    <cofactor evidence="6">
        <name>a divalent metal cation</name>
        <dbReference type="ChEBI" id="CHEBI:60240"/>
    </cofactor>
</comment>
<dbReference type="GO" id="GO:0051287">
    <property type="term" value="F:NAD binding"/>
    <property type="evidence" value="ECO:0007669"/>
    <property type="project" value="UniProtKB-ARBA"/>
</dbReference>
<comment type="similarity">
    <text evidence="6">Belongs to the NAD kinase family.</text>
</comment>
<feature type="binding site" evidence="6">
    <location>
        <position position="177"/>
    </location>
    <ligand>
        <name>NAD(+)</name>
        <dbReference type="ChEBI" id="CHEBI:57540"/>
    </ligand>
</feature>
<dbReference type="GO" id="GO:0005737">
    <property type="term" value="C:cytoplasm"/>
    <property type="evidence" value="ECO:0007669"/>
    <property type="project" value="UniProtKB-SubCell"/>
</dbReference>
<keyword evidence="1 6" id="KW-0808">Transferase</keyword>
<dbReference type="InterPro" id="IPR002504">
    <property type="entry name" value="NADK"/>
</dbReference>
<proteinExistence type="inferred from homology"/>
<dbReference type="GO" id="GO:0046872">
    <property type="term" value="F:metal ion binding"/>
    <property type="evidence" value="ECO:0007669"/>
    <property type="project" value="UniProtKB-UniRule"/>
</dbReference>
<feature type="active site" description="Proton acceptor" evidence="6">
    <location>
        <position position="74"/>
    </location>
</feature>
<dbReference type="SUPFAM" id="SSF111331">
    <property type="entry name" value="NAD kinase/diacylglycerol kinase-like"/>
    <property type="match status" value="1"/>
</dbReference>
<keyword evidence="8" id="KW-1185">Reference proteome</keyword>
<dbReference type="EMBL" id="PVTH01000006">
    <property type="protein sequence ID" value="PRY52464.1"/>
    <property type="molecule type" value="Genomic_DNA"/>
</dbReference>
<dbReference type="GO" id="GO:0003951">
    <property type="term" value="F:NAD+ kinase activity"/>
    <property type="evidence" value="ECO:0007669"/>
    <property type="project" value="UniProtKB-UniRule"/>
</dbReference>
<keyword evidence="3 6" id="KW-0521">NADP</keyword>
<dbReference type="Pfam" id="PF01513">
    <property type="entry name" value="NAD_kinase"/>
    <property type="match status" value="1"/>
</dbReference>
<keyword evidence="6" id="KW-0547">Nucleotide-binding</keyword>
<dbReference type="Pfam" id="PF20143">
    <property type="entry name" value="NAD_kinase_C"/>
    <property type="match status" value="1"/>
</dbReference>
<dbReference type="OrthoDB" id="9774737at2"/>
<dbReference type="GO" id="GO:0006741">
    <property type="term" value="P:NADP+ biosynthetic process"/>
    <property type="evidence" value="ECO:0007669"/>
    <property type="project" value="UniProtKB-UniRule"/>
</dbReference>
<comment type="caution">
    <text evidence="7">The sequence shown here is derived from an EMBL/GenBank/DDBJ whole genome shotgun (WGS) entry which is preliminary data.</text>
</comment>